<keyword evidence="4" id="KW-0995">Kinetochore</keyword>
<proteinExistence type="inferred from homology"/>
<comment type="subcellular location">
    <subcellularLocation>
        <location evidence="2">Chromosome</location>
        <location evidence="2">Centromere</location>
        <location evidence="2">Kinetochore</location>
    </subcellularLocation>
    <subcellularLocation>
        <location evidence="1">Nucleus</location>
    </subcellularLocation>
</comment>
<dbReference type="GO" id="GO:0046982">
    <property type="term" value="F:protein heterodimerization activity"/>
    <property type="evidence" value="ECO:0007669"/>
    <property type="project" value="InterPro"/>
</dbReference>
<dbReference type="GO" id="GO:0005654">
    <property type="term" value="C:nucleoplasm"/>
    <property type="evidence" value="ECO:0007669"/>
    <property type="project" value="TreeGrafter"/>
</dbReference>
<dbReference type="GO" id="GO:0000278">
    <property type="term" value="P:mitotic cell cycle"/>
    <property type="evidence" value="ECO:0007669"/>
    <property type="project" value="InterPro"/>
</dbReference>
<keyword evidence="5" id="KW-0539">Nucleus</keyword>
<dbReference type="Gene3D" id="1.10.20.10">
    <property type="entry name" value="Histone, subunit A"/>
    <property type="match status" value="1"/>
</dbReference>
<evidence type="ECO:0000256" key="7">
    <source>
        <dbReference type="ARBA" id="ARBA00038432"/>
    </source>
</evidence>
<dbReference type="Ensembl" id="ENSVURT00010007068.1">
    <property type="protein sequence ID" value="ENSVURP00010006250.1"/>
    <property type="gene ID" value="ENSVURG00010004847.1"/>
</dbReference>
<dbReference type="GO" id="GO:0003677">
    <property type="term" value="F:DNA binding"/>
    <property type="evidence" value="ECO:0007669"/>
    <property type="project" value="InterPro"/>
</dbReference>
<evidence type="ECO:0000256" key="4">
    <source>
        <dbReference type="ARBA" id="ARBA00022838"/>
    </source>
</evidence>
<reference evidence="10" key="1">
    <citation type="submission" date="2018-12" db="EMBL/GenBank/DDBJ databases">
        <authorList>
            <person name="Yazar S."/>
        </authorList>
    </citation>
    <scope>NUCLEOTIDE SEQUENCE [LARGE SCALE GENOMIC DNA]</scope>
</reference>
<keyword evidence="3" id="KW-0158">Chromosome</keyword>
<dbReference type="InterPro" id="IPR052484">
    <property type="entry name" value="CENP-W/WIP1"/>
</dbReference>
<comment type="similarity">
    <text evidence="7">Belongs to the CENP-W/WIP1 family.</text>
</comment>
<accession>A0A4X2KAM7</accession>
<dbReference type="PANTHER" id="PTHR34832">
    <property type="entry name" value="CENTROMERE PROTEIN W"/>
    <property type="match status" value="1"/>
</dbReference>
<evidence type="ECO:0000256" key="3">
    <source>
        <dbReference type="ARBA" id="ARBA00022454"/>
    </source>
</evidence>
<sequence>MPPSGTGRVQDGRSGPCIKTLQKPQPLRKIGIDLLVHLNCLLFLHQLAEENGTQAFQNKSKIINYLNGSGKLPYCQY</sequence>
<dbReference type="PANTHER" id="PTHR34832:SF1">
    <property type="entry name" value="CENTROMERE PROTEIN W"/>
    <property type="match status" value="1"/>
</dbReference>
<protein>
    <submittedName>
        <fullName evidence="9">Uncharacterized protein</fullName>
    </submittedName>
</protein>
<dbReference type="AlphaFoldDB" id="A0A4X2KAM7"/>
<organism evidence="9 10">
    <name type="scientific">Vombatus ursinus</name>
    <name type="common">Common wombat</name>
    <dbReference type="NCBI Taxonomy" id="29139"/>
    <lineage>
        <taxon>Eukaryota</taxon>
        <taxon>Metazoa</taxon>
        <taxon>Chordata</taxon>
        <taxon>Craniata</taxon>
        <taxon>Vertebrata</taxon>
        <taxon>Euteleostomi</taxon>
        <taxon>Mammalia</taxon>
        <taxon>Metatheria</taxon>
        <taxon>Diprotodontia</taxon>
        <taxon>Vombatidae</taxon>
        <taxon>Vombatus</taxon>
    </lineage>
</organism>
<evidence type="ECO:0000256" key="6">
    <source>
        <dbReference type="ARBA" id="ARBA00023328"/>
    </source>
</evidence>
<reference evidence="9" key="2">
    <citation type="submission" date="2025-08" db="UniProtKB">
        <authorList>
            <consortium name="Ensembl"/>
        </authorList>
    </citation>
    <scope>IDENTIFICATION</scope>
</reference>
<dbReference type="GO" id="GO:0000776">
    <property type="term" value="C:kinetochore"/>
    <property type="evidence" value="ECO:0007669"/>
    <property type="project" value="UniProtKB-KW"/>
</dbReference>
<keyword evidence="6" id="KW-0137">Centromere</keyword>
<evidence type="ECO:0000256" key="1">
    <source>
        <dbReference type="ARBA" id="ARBA00004123"/>
    </source>
</evidence>
<dbReference type="InterPro" id="IPR028847">
    <property type="entry name" value="CENP-W"/>
</dbReference>
<dbReference type="GO" id="GO:0007059">
    <property type="term" value="P:chromosome segregation"/>
    <property type="evidence" value="ECO:0007669"/>
    <property type="project" value="TreeGrafter"/>
</dbReference>
<dbReference type="Proteomes" id="UP000314987">
    <property type="component" value="Unassembled WGS sequence"/>
</dbReference>
<dbReference type="InterPro" id="IPR009072">
    <property type="entry name" value="Histone-fold"/>
</dbReference>
<feature type="region of interest" description="Disordered" evidence="8">
    <location>
        <begin position="1"/>
        <end position="20"/>
    </location>
</feature>
<evidence type="ECO:0000256" key="5">
    <source>
        <dbReference type="ARBA" id="ARBA00023242"/>
    </source>
</evidence>
<evidence type="ECO:0000256" key="8">
    <source>
        <dbReference type="SAM" id="MobiDB-lite"/>
    </source>
</evidence>
<evidence type="ECO:0000313" key="10">
    <source>
        <dbReference type="Proteomes" id="UP000314987"/>
    </source>
</evidence>
<dbReference type="Pfam" id="PF15510">
    <property type="entry name" value="CENP-W"/>
    <property type="match status" value="1"/>
</dbReference>
<name>A0A4X2KAM7_VOMUR</name>
<dbReference type="GO" id="GO:0051382">
    <property type="term" value="P:kinetochore assembly"/>
    <property type="evidence" value="ECO:0007669"/>
    <property type="project" value="InterPro"/>
</dbReference>
<evidence type="ECO:0000313" key="9">
    <source>
        <dbReference type="Ensembl" id="ENSVURP00010006250.1"/>
    </source>
</evidence>
<dbReference type="CDD" id="cd13732">
    <property type="entry name" value="HFD_CENP-W"/>
    <property type="match status" value="1"/>
</dbReference>
<keyword evidence="10" id="KW-1185">Reference proteome</keyword>
<reference evidence="9" key="3">
    <citation type="submission" date="2025-09" db="UniProtKB">
        <authorList>
            <consortium name="Ensembl"/>
        </authorList>
    </citation>
    <scope>IDENTIFICATION</scope>
</reference>
<evidence type="ECO:0000256" key="2">
    <source>
        <dbReference type="ARBA" id="ARBA00004629"/>
    </source>
</evidence>